<evidence type="ECO:0000313" key="3">
    <source>
        <dbReference type="Proteomes" id="UP001362999"/>
    </source>
</evidence>
<evidence type="ECO:0000313" key="2">
    <source>
        <dbReference type="EMBL" id="KAK7039859.1"/>
    </source>
</evidence>
<protein>
    <submittedName>
        <fullName evidence="1">Uncharacterized protein</fullName>
    </submittedName>
</protein>
<proteinExistence type="predicted"/>
<reference evidence="1 3" key="1">
    <citation type="journal article" date="2024" name="J Genomics">
        <title>Draft genome sequencing and assembly of Favolaschia claudopus CIRM-BRFM 2984 isolated from oak limbs.</title>
        <authorList>
            <person name="Navarro D."/>
            <person name="Drula E."/>
            <person name="Chaduli D."/>
            <person name="Cazenave R."/>
            <person name="Ahrendt S."/>
            <person name="Wang J."/>
            <person name="Lipzen A."/>
            <person name="Daum C."/>
            <person name="Barry K."/>
            <person name="Grigoriev I.V."/>
            <person name="Favel A."/>
            <person name="Rosso M.N."/>
            <person name="Martin F."/>
        </authorList>
    </citation>
    <scope>NUCLEOTIDE SEQUENCE [LARGE SCALE GENOMIC DNA]</scope>
    <source>
        <strain evidence="1 3">CIRM-BRFM 2984</strain>
    </source>
</reference>
<dbReference type="EMBL" id="JAWWNJ010000016">
    <property type="protein sequence ID" value="KAK7039856.1"/>
    <property type="molecule type" value="Genomic_DNA"/>
</dbReference>
<comment type="caution">
    <text evidence="1">The sequence shown here is derived from an EMBL/GenBank/DDBJ whole genome shotgun (WGS) entry which is preliminary data.</text>
</comment>
<sequence length="266" mass="30483">MELDAAVSRRFAVQTRRARVSAPCRYVETWRWGLDRNSKHWLLPPPSTAADTGLRRLRDSTFPLRNARQRALCAALEFSKTGVWTPPTGAVPLKVTTTGCKWIPATSEKVLERSEELERCWDRKNFSLASTSKSPIHPYLNSLLSSTLSPILLGVTTLRLIASFCETIEKTSYDVDAWPRRREWDDLRAKLLGLRVFGNCRLYSTRLSFNSTLSPSDSAFGLIRLSLGLSFFINFHVDGFSYYISLYHFDLEYTGKWIHSFEYLEP</sequence>
<dbReference type="Proteomes" id="UP001362999">
    <property type="component" value="Unassembled WGS sequence"/>
</dbReference>
<evidence type="ECO:0000313" key="1">
    <source>
        <dbReference type="EMBL" id="KAK7039856.1"/>
    </source>
</evidence>
<name>A0AAW0CP29_9AGAR</name>
<accession>A0AAW0CP29</accession>
<gene>
    <name evidence="1" type="ORF">R3P38DRAFT_2769987</name>
    <name evidence="2" type="ORF">R3P38DRAFT_2769993</name>
</gene>
<organism evidence="1 3">
    <name type="scientific">Favolaschia claudopus</name>
    <dbReference type="NCBI Taxonomy" id="2862362"/>
    <lineage>
        <taxon>Eukaryota</taxon>
        <taxon>Fungi</taxon>
        <taxon>Dikarya</taxon>
        <taxon>Basidiomycota</taxon>
        <taxon>Agaricomycotina</taxon>
        <taxon>Agaricomycetes</taxon>
        <taxon>Agaricomycetidae</taxon>
        <taxon>Agaricales</taxon>
        <taxon>Marasmiineae</taxon>
        <taxon>Mycenaceae</taxon>
        <taxon>Favolaschia</taxon>
    </lineage>
</organism>
<dbReference type="AlphaFoldDB" id="A0AAW0CP29"/>
<keyword evidence="3" id="KW-1185">Reference proteome</keyword>
<dbReference type="EMBL" id="JAWWNJ010000016">
    <property type="protein sequence ID" value="KAK7039859.1"/>
    <property type="molecule type" value="Genomic_DNA"/>
</dbReference>